<dbReference type="OrthoDB" id="7926501at2"/>
<dbReference type="GO" id="GO:0005886">
    <property type="term" value="C:plasma membrane"/>
    <property type="evidence" value="ECO:0007669"/>
    <property type="project" value="TreeGrafter"/>
</dbReference>
<feature type="transmembrane region" description="Helical" evidence="6">
    <location>
        <begin position="77"/>
        <end position="100"/>
    </location>
</feature>
<keyword evidence="3 6" id="KW-0812">Transmembrane</keyword>
<evidence type="ECO:0000256" key="3">
    <source>
        <dbReference type="ARBA" id="ARBA00022692"/>
    </source>
</evidence>
<keyword evidence="5 6" id="KW-0472">Membrane</keyword>
<feature type="transmembrane region" description="Helical" evidence="6">
    <location>
        <begin position="37"/>
        <end position="56"/>
    </location>
</feature>
<reference evidence="8 9" key="1">
    <citation type="submission" date="2019-07" db="EMBL/GenBank/DDBJ databases">
        <title>Genomic Encyclopedia of Type Strains, Phase I: the one thousand microbial genomes (KMG-I) project.</title>
        <authorList>
            <person name="Kyrpides N."/>
        </authorList>
    </citation>
    <scope>NUCLEOTIDE SEQUENCE [LARGE SCALE GENOMIC DNA]</scope>
    <source>
        <strain evidence="8 9">DSM 375</strain>
    </source>
</reference>
<feature type="domain" description="GtrA/DPMS transmembrane" evidence="7">
    <location>
        <begin position="13"/>
        <end position="129"/>
    </location>
</feature>
<evidence type="ECO:0000256" key="2">
    <source>
        <dbReference type="ARBA" id="ARBA00009399"/>
    </source>
</evidence>
<dbReference type="GO" id="GO:0000271">
    <property type="term" value="P:polysaccharide biosynthetic process"/>
    <property type="evidence" value="ECO:0007669"/>
    <property type="project" value="InterPro"/>
</dbReference>
<keyword evidence="9" id="KW-1185">Reference proteome</keyword>
<dbReference type="InterPro" id="IPR051401">
    <property type="entry name" value="GtrA_CellWall_Glycosyl"/>
</dbReference>
<evidence type="ECO:0000256" key="4">
    <source>
        <dbReference type="ARBA" id="ARBA00022989"/>
    </source>
</evidence>
<proteinExistence type="inferred from homology"/>
<comment type="similarity">
    <text evidence="2">Belongs to the GtrA family.</text>
</comment>
<evidence type="ECO:0000313" key="8">
    <source>
        <dbReference type="EMBL" id="TWH76039.1"/>
    </source>
</evidence>
<comment type="caution">
    <text evidence="8">The sequence shown here is derived from an EMBL/GenBank/DDBJ whole genome shotgun (WGS) entry which is preliminary data.</text>
</comment>
<name>A0A562IYG1_9GAMM</name>
<organism evidence="8 9">
    <name type="scientific">Azomonas agilis</name>
    <dbReference type="NCBI Taxonomy" id="116849"/>
    <lineage>
        <taxon>Bacteria</taxon>
        <taxon>Pseudomonadati</taxon>
        <taxon>Pseudomonadota</taxon>
        <taxon>Gammaproteobacteria</taxon>
        <taxon>Pseudomonadales</taxon>
        <taxon>Pseudomonadaceae</taxon>
        <taxon>Azomonas</taxon>
    </lineage>
</organism>
<dbReference type="PANTHER" id="PTHR38459:SF1">
    <property type="entry name" value="PROPHAGE BACTOPRENOL-LINKED GLUCOSE TRANSLOCASE HOMOLOG"/>
    <property type="match status" value="1"/>
</dbReference>
<protein>
    <submittedName>
        <fullName evidence="8">Putative flippase GtrA</fullName>
    </submittedName>
</protein>
<comment type="subcellular location">
    <subcellularLocation>
        <location evidence="1">Membrane</location>
        <topology evidence="1">Multi-pass membrane protein</topology>
    </subcellularLocation>
</comment>
<sequence length="138" mass="15861">MSTYKSVFPQFLRFLVVGTIGFIVNAGIVEFLYVHVGLVWCQLIAFPIAATCTWWLNRNYTFTPTKSSIFKEWSRYITANGLGWFINNGVYFFLVLNVSYVHMQPVLAVAAGSCTGLAFNFLMTRLFVFRMEKDIVRE</sequence>
<dbReference type="InterPro" id="IPR007267">
    <property type="entry name" value="GtrA_DPMS_TM"/>
</dbReference>
<dbReference type="AlphaFoldDB" id="A0A562IYG1"/>
<dbReference type="PANTHER" id="PTHR38459">
    <property type="entry name" value="PROPHAGE BACTOPRENOL-LINKED GLUCOSE TRANSLOCASE HOMOLOG"/>
    <property type="match status" value="1"/>
</dbReference>
<evidence type="ECO:0000259" key="7">
    <source>
        <dbReference type="Pfam" id="PF04138"/>
    </source>
</evidence>
<evidence type="ECO:0000256" key="6">
    <source>
        <dbReference type="SAM" id="Phobius"/>
    </source>
</evidence>
<dbReference type="EMBL" id="VLKG01000003">
    <property type="protein sequence ID" value="TWH76039.1"/>
    <property type="molecule type" value="Genomic_DNA"/>
</dbReference>
<evidence type="ECO:0000256" key="5">
    <source>
        <dbReference type="ARBA" id="ARBA00023136"/>
    </source>
</evidence>
<dbReference type="Pfam" id="PF04138">
    <property type="entry name" value="GtrA_DPMS_TM"/>
    <property type="match status" value="1"/>
</dbReference>
<feature type="transmembrane region" description="Helical" evidence="6">
    <location>
        <begin position="12"/>
        <end position="31"/>
    </location>
</feature>
<evidence type="ECO:0000313" key="9">
    <source>
        <dbReference type="Proteomes" id="UP000319627"/>
    </source>
</evidence>
<evidence type="ECO:0000256" key="1">
    <source>
        <dbReference type="ARBA" id="ARBA00004141"/>
    </source>
</evidence>
<feature type="transmembrane region" description="Helical" evidence="6">
    <location>
        <begin position="106"/>
        <end position="128"/>
    </location>
</feature>
<keyword evidence="4 6" id="KW-1133">Transmembrane helix</keyword>
<accession>A0A562IYG1</accession>
<dbReference type="RefSeq" id="WP_144570698.1">
    <property type="nucleotide sequence ID" value="NZ_VLKG01000003.1"/>
</dbReference>
<dbReference type="Proteomes" id="UP000319627">
    <property type="component" value="Unassembled WGS sequence"/>
</dbReference>
<gene>
    <name evidence="8" type="ORF">LX59_00958</name>
</gene>